<reference evidence="9 10" key="1">
    <citation type="submission" date="2014-07" db="EMBL/GenBank/DDBJ databases">
        <authorList>
            <person name="McCorrison J."/>
            <person name="Sanka R."/>
            <person name="Torralba M."/>
            <person name="Gillis M."/>
            <person name="Haft D.H."/>
            <person name="Methe B."/>
            <person name="Sutton G."/>
            <person name="Nelson K.E."/>
        </authorList>
    </citation>
    <scope>NUCLEOTIDE SEQUENCE [LARGE SCALE GENOMIC DNA]</scope>
    <source>
        <strain evidence="9 10">S7-1-13</strain>
    </source>
</reference>
<comment type="similarity">
    <text evidence="6">Belongs to the YccS/YhfK family.</text>
</comment>
<dbReference type="GO" id="GO:0005886">
    <property type="term" value="C:plasma membrane"/>
    <property type="evidence" value="ECO:0007669"/>
    <property type="project" value="UniProtKB-SubCell"/>
</dbReference>
<proteinExistence type="inferred from homology"/>
<keyword evidence="5 7" id="KW-0472">Membrane</keyword>
<evidence type="ECO:0000313" key="10">
    <source>
        <dbReference type="Proteomes" id="UP000029579"/>
    </source>
</evidence>
<dbReference type="EMBL" id="JRMW01000037">
    <property type="protein sequence ID" value="KGF03641.1"/>
    <property type="molecule type" value="Genomic_DNA"/>
</dbReference>
<name>A0A095X1N0_9FIRM</name>
<dbReference type="InterPro" id="IPR049453">
    <property type="entry name" value="Memb_transporter_dom"/>
</dbReference>
<evidence type="ECO:0000256" key="6">
    <source>
        <dbReference type="ARBA" id="ARBA00043993"/>
    </source>
</evidence>
<dbReference type="Pfam" id="PF13515">
    <property type="entry name" value="FUSC_2"/>
    <property type="match status" value="1"/>
</dbReference>
<evidence type="ECO:0000259" key="8">
    <source>
        <dbReference type="Pfam" id="PF13515"/>
    </source>
</evidence>
<feature type="transmembrane region" description="Helical" evidence="7">
    <location>
        <begin position="138"/>
        <end position="156"/>
    </location>
</feature>
<dbReference type="Proteomes" id="UP000029579">
    <property type="component" value="Unassembled WGS sequence"/>
</dbReference>
<feature type="transmembrane region" description="Helical" evidence="7">
    <location>
        <begin position="81"/>
        <end position="102"/>
    </location>
</feature>
<protein>
    <submittedName>
        <fullName evidence="9">Membrane protein</fullName>
    </submittedName>
</protein>
<dbReference type="PANTHER" id="PTHR30509:SF9">
    <property type="entry name" value="MULTIDRUG RESISTANCE PROTEIN MDTO"/>
    <property type="match status" value="1"/>
</dbReference>
<keyword evidence="2" id="KW-1003">Cell membrane</keyword>
<evidence type="ECO:0000256" key="7">
    <source>
        <dbReference type="SAM" id="Phobius"/>
    </source>
</evidence>
<evidence type="ECO:0000256" key="5">
    <source>
        <dbReference type="ARBA" id="ARBA00023136"/>
    </source>
</evidence>
<dbReference type="eggNOG" id="COG4129">
    <property type="taxonomic scope" value="Bacteria"/>
</dbReference>
<comment type="caution">
    <text evidence="9">The sequence shown here is derived from an EMBL/GenBank/DDBJ whole genome shotgun (WGS) entry which is preliminary data.</text>
</comment>
<evidence type="ECO:0000256" key="4">
    <source>
        <dbReference type="ARBA" id="ARBA00022989"/>
    </source>
</evidence>
<accession>A0A095X1N0</accession>
<keyword evidence="4 7" id="KW-1133">Transmembrane helix</keyword>
<feature type="transmembrane region" description="Helical" evidence="7">
    <location>
        <begin position="109"/>
        <end position="126"/>
    </location>
</feature>
<gene>
    <name evidence="9" type="ORF">HMPREF1630_06215</name>
</gene>
<evidence type="ECO:0000256" key="3">
    <source>
        <dbReference type="ARBA" id="ARBA00022692"/>
    </source>
</evidence>
<comment type="subcellular location">
    <subcellularLocation>
        <location evidence="1">Cell membrane</location>
        <topology evidence="1">Multi-pass membrane protein</topology>
    </subcellularLocation>
</comment>
<sequence length="164" mass="18074">MQVKFPGPRIRKTGLAVLISMIISHYRPGEGLAFYSAIAAIICMQQNVHQTFHKGLGRIIGTLFGGTIGLIYLLTFPSKKIPDIVGLFVIAILVTIIIWVMSMINKKDAVSIAGIVFLSVTINHAGDLVPFNFALNRVIDTLIGVIVAFLVNYIDFRLKESLKF</sequence>
<feature type="transmembrane region" description="Helical" evidence="7">
    <location>
        <begin position="55"/>
        <end position="75"/>
    </location>
</feature>
<evidence type="ECO:0000256" key="1">
    <source>
        <dbReference type="ARBA" id="ARBA00004651"/>
    </source>
</evidence>
<evidence type="ECO:0000256" key="2">
    <source>
        <dbReference type="ARBA" id="ARBA00022475"/>
    </source>
</evidence>
<keyword evidence="3 7" id="KW-0812">Transmembrane</keyword>
<dbReference type="AlphaFoldDB" id="A0A095X1N0"/>
<organism evidence="9 10">
    <name type="scientific">Anaerococcus lactolyticus S7-1-13</name>
    <dbReference type="NCBI Taxonomy" id="1284686"/>
    <lineage>
        <taxon>Bacteria</taxon>
        <taxon>Bacillati</taxon>
        <taxon>Bacillota</taxon>
        <taxon>Tissierellia</taxon>
        <taxon>Tissierellales</taxon>
        <taxon>Peptoniphilaceae</taxon>
        <taxon>Anaerococcus</taxon>
    </lineage>
</organism>
<dbReference type="PANTHER" id="PTHR30509">
    <property type="entry name" value="P-HYDROXYBENZOIC ACID EFFLUX PUMP SUBUNIT-RELATED"/>
    <property type="match status" value="1"/>
</dbReference>
<evidence type="ECO:0000313" key="9">
    <source>
        <dbReference type="EMBL" id="KGF03641.1"/>
    </source>
</evidence>
<dbReference type="RefSeq" id="WP_037328040.1">
    <property type="nucleotide sequence ID" value="NZ_JRMW01000037.1"/>
</dbReference>
<feature type="domain" description="Integral membrane bound transporter" evidence="8">
    <location>
        <begin position="19"/>
        <end position="151"/>
    </location>
</feature>
<dbReference type="OrthoDB" id="1653617at2"/>